<keyword evidence="2" id="KW-1185">Reference proteome</keyword>
<proteinExistence type="predicted"/>
<reference evidence="1" key="1">
    <citation type="submission" date="2023-10" db="EMBL/GenBank/DDBJ databases">
        <authorList>
            <person name="Chen Y."/>
            <person name="Shah S."/>
            <person name="Dougan E. K."/>
            <person name="Thang M."/>
            <person name="Chan C."/>
        </authorList>
    </citation>
    <scope>NUCLEOTIDE SEQUENCE [LARGE SCALE GENOMIC DNA]</scope>
</reference>
<organism evidence="1 2">
    <name type="scientific">Prorocentrum cordatum</name>
    <dbReference type="NCBI Taxonomy" id="2364126"/>
    <lineage>
        <taxon>Eukaryota</taxon>
        <taxon>Sar</taxon>
        <taxon>Alveolata</taxon>
        <taxon>Dinophyceae</taxon>
        <taxon>Prorocentrales</taxon>
        <taxon>Prorocentraceae</taxon>
        <taxon>Prorocentrum</taxon>
    </lineage>
</organism>
<protein>
    <submittedName>
        <fullName evidence="1">Uncharacterized protein</fullName>
    </submittedName>
</protein>
<accession>A0ABN9RR89</accession>
<evidence type="ECO:0000313" key="1">
    <source>
        <dbReference type="EMBL" id="CAK0821558.1"/>
    </source>
</evidence>
<comment type="caution">
    <text evidence="1">The sequence shown here is derived from an EMBL/GenBank/DDBJ whole genome shotgun (WGS) entry which is preliminary data.</text>
</comment>
<dbReference type="Proteomes" id="UP001189429">
    <property type="component" value="Unassembled WGS sequence"/>
</dbReference>
<dbReference type="EMBL" id="CAUYUJ010007658">
    <property type="protein sequence ID" value="CAK0821558.1"/>
    <property type="molecule type" value="Genomic_DNA"/>
</dbReference>
<gene>
    <name evidence="1" type="ORF">PCOR1329_LOCUS22798</name>
</gene>
<name>A0ABN9RR89_9DINO</name>
<evidence type="ECO:0000313" key="2">
    <source>
        <dbReference type="Proteomes" id="UP001189429"/>
    </source>
</evidence>
<sequence length="142" mass="15319">MQAIGSPAASLALAALEGLMMCDIGGAAKNEIRTYLLKCSPEEAEAEPDIDKADLESAVSFIRLGSCYDSLKMKVIVGAPNWTGRLLIQKALRADDVAIRHRGVAPAGWLEDERGEHLPEQIANPESAYDDHEAEERVAAEC</sequence>